<gene>
    <name evidence="1" type="ORF">CEXT_88311</name>
</gene>
<reference evidence="1 2" key="1">
    <citation type="submission" date="2021-06" db="EMBL/GenBank/DDBJ databases">
        <title>Caerostris extrusa draft genome.</title>
        <authorList>
            <person name="Kono N."/>
            <person name="Arakawa K."/>
        </authorList>
    </citation>
    <scope>NUCLEOTIDE SEQUENCE [LARGE SCALE GENOMIC DNA]</scope>
</reference>
<proteinExistence type="predicted"/>
<organism evidence="1 2">
    <name type="scientific">Caerostris extrusa</name>
    <name type="common">Bark spider</name>
    <name type="synonym">Caerostris bankana</name>
    <dbReference type="NCBI Taxonomy" id="172846"/>
    <lineage>
        <taxon>Eukaryota</taxon>
        <taxon>Metazoa</taxon>
        <taxon>Ecdysozoa</taxon>
        <taxon>Arthropoda</taxon>
        <taxon>Chelicerata</taxon>
        <taxon>Arachnida</taxon>
        <taxon>Araneae</taxon>
        <taxon>Araneomorphae</taxon>
        <taxon>Entelegynae</taxon>
        <taxon>Araneoidea</taxon>
        <taxon>Araneidae</taxon>
        <taxon>Caerostris</taxon>
    </lineage>
</organism>
<name>A0AAV4UFY4_CAEEX</name>
<dbReference type="AlphaFoldDB" id="A0AAV4UFY4"/>
<keyword evidence="2" id="KW-1185">Reference proteome</keyword>
<accession>A0AAV4UFY4</accession>
<sequence length="104" mass="12062">MLYSKDSCEMILNIHRRIDTNIRVHWHEILDTKKQQRRCTMLVAPESGAMPPHPFSLALARAVIQNFVWSRSLGGEEKWSVSTTEESLGMRKRNRKAYDFTLSG</sequence>
<dbReference type="EMBL" id="BPLR01012805">
    <property type="protein sequence ID" value="GIY56740.1"/>
    <property type="molecule type" value="Genomic_DNA"/>
</dbReference>
<evidence type="ECO:0000313" key="1">
    <source>
        <dbReference type="EMBL" id="GIY56740.1"/>
    </source>
</evidence>
<dbReference type="Proteomes" id="UP001054945">
    <property type="component" value="Unassembled WGS sequence"/>
</dbReference>
<evidence type="ECO:0000313" key="2">
    <source>
        <dbReference type="Proteomes" id="UP001054945"/>
    </source>
</evidence>
<comment type="caution">
    <text evidence="1">The sequence shown here is derived from an EMBL/GenBank/DDBJ whole genome shotgun (WGS) entry which is preliminary data.</text>
</comment>
<protein>
    <submittedName>
        <fullName evidence="1">Uncharacterized protein</fullName>
    </submittedName>
</protein>